<comment type="caution">
    <text evidence="12">The sequence shown here is derived from an EMBL/GenBank/DDBJ whole genome shotgun (WGS) entry which is preliminary data.</text>
</comment>
<name>A0A2I1DL67_9PROT</name>
<keyword evidence="5 10" id="KW-0547">Nucleotide-binding</keyword>
<dbReference type="PANTHER" id="PTHR21621:SF0">
    <property type="entry name" value="BETA-CITRYLGLUTAMATE SYNTHASE B-RELATED"/>
    <property type="match status" value="1"/>
</dbReference>
<evidence type="ECO:0000256" key="1">
    <source>
        <dbReference type="ARBA" id="ARBA00001936"/>
    </source>
</evidence>
<evidence type="ECO:0000256" key="3">
    <source>
        <dbReference type="ARBA" id="ARBA00022598"/>
    </source>
</evidence>
<reference evidence="12 13" key="1">
    <citation type="submission" date="2017-03" db="EMBL/GenBank/DDBJ databases">
        <title>Draft genime sequence of the acidophilic sulfur-oxidizing bacterium Acidithiobacillus sp. SH, isolated from seawater.</title>
        <authorList>
            <person name="Sharmin S."/>
            <person name="Tokuhisa M."/>
            <person name="Kanao T."/>
            <person name="Kamimura K."/>
        </authorList>
    </citation>
    <scope>NUCLEOTIDE SEQUENCE [LARGE SCALE GENOMIC DNA]</scope>
    <source>
        <strain evidence="12 13">SH</strain>
    </source>
</reference>
<dbReference type="NCBIfam" id="TIGR00768">
    <property type="entry name" value="rimK_fam"/>
    <property type="match status" value="1"/>
</dbReference>
<dbReference type="GO" id="GO:0006412">
    <property type="term" value="P:translation"/>
    <property type="evidence" value="ECO:0007669"/>
    <property type="project" value="UniProtKB-KW"/>
</dbReference>
<comment type="cofactor">
    <cofactor evidence="1">
        <name>Mn(2+)</name>
        <dbReference type="ChEBI" id="CHEBI:29035"/>
    </cofactor>
</comment>
<dbReference type="RefSeq" id="WP_101537903.1">
    <property type="nucleotide sequence ID" value="NZ_MXAV01000034.1"/>
</dbReference>
<keyword evidence="9" id="KW-0464">Manganese</keyword>
<dbReference type="OrthoDB" id="3865600at2"/>
<gene>
    <name evidence="12" type="ORF">B1757_08475</name>
</gene>
<accession>A0A2I1DL67</accession>
<evidence type="ECO:0000313" key="12">
    <source>
        <dbReference type="EMBL" id="PKY10604.1"/>
    </source>
</evidence>
<keyword evidence="3 12" id="KW-0436">Ligase</keyword>
<keyword evidence="4" id="KW-0479">Metal-binding</keyword>
<dbReference type="InterPro" id="IPR011761">
    <property type="entry name" value="ATP-grasp"/>
</dbReference>
<dbReference type="GO" id="GO:0009432">
    <property type="term" value="P:SOS response"/>
    <property type="evidence" value="ECO:0007669"/>
    <property type="project" value="TreeGrafter"/>
</dbReference>
<evidence type="ECO:0000256" key="2">
    <source>
        <dbReference type="ARBA" id="ARBA00001946"/>
    </source>
</evidence>
<dbReference type="InterPro" id="IPR013815">
    <property type="entry name" value="ATP_grasp_subdomain_1"/>
</dbReference>
<dbReference type="AlphaFoldDB" id="A0A2I1DL67"/>
<dbReference type="Gene3D" id="3.40.50.20">
    <property type="match status" value="1"/>
</dbReference>
<dbReference type="GO" id="GO:0005737">
    <property type="term" value="C:cytoplasm"/>
    <property type="evidence" value="ECO:0007669"/>
    <property type="project" value="TreeGrafter"/>
</dbReference>
<dbReference type="Gene3D" id="3.30.470.20">
    <property type="entry name" value="ATP-grasp fold, B domain"/>
    <property type="match status" value="1"/>
</dbReference>
<keyword evidence="8" id="KW-0648">Protein biosynthesis</keyword>
<dbReference type="SUPFAM" id="SSF56059">
    <property type="entry name" value="Glutathione synthetase ATP-binding domain-like"/>
    <property type="match status" value="1"/>
</dbReference>
<evidence type="ECO:0000256" key="9">
    <source>
        <dbReference type="ARBA" id="ARBA00023211"/>
    </source>
</evidence>
<evidence type="ECO:0000256" key="8">
    <source>
        <dbReference type="ARBA" id="ARBA00022917"/>
    </source>
</evidence>
<keyword evidence="13" id="KW-1185">Reference proteome</keyword>
<keyword evidence="7" id="KW-0460">Magnesium</keyword>
<evidence type="ECO:0000256" key="6">
    <source>
        <dbReference type="ARBA" id="ARBA00022840"/>
    </source>
</evidence>
<dbReference type="FunCoup" id="A0A2I1DL67">
    <property type="interactions" value="208"/>
</dbReference>
<evidence type="ECO:0000256" key="10">
    <source>
        <dbReference type="PROSITE-ProRule" id="PRU00409"/>
    </source>
</evidence>
<organism evidence="12 13">
    <name type="scientific">Acidithiobacillus marinus</name>
    <dbReference type="NCBI Taxonomy" id="187490"/>
    <lineage>
        <taxon>Bacteria</taxon>
        <taxon>Pseudomonadati</taxon>
        <taxon>Pseudomonadota</taxon>
        <taxon>Acidithiobacillia</taxon>
        <taxon>Acidithiobacillales</taxon>
        <taxon>Acidithiobacillaceae</taxon>
        <taxon>Acidithiobacillus</taxon>
    </lineage>
</organism>
<dbReference type="GO" id="GO:0018169">
    <property type="term" value="F:ribosomal S6-glutamic acid ligase activity"/>
    <property type="evidence" value="ECO:0007669"/>
    <property type="project" value="TreeGrafter"/>
</dbReference>
<evidence type="ECO:0000256" key="4">
    <source>
        <dbReference type="ARBA" id="ARBA00022723"/>
    </source>
</evidence>
<dbReference type="InParanoid" id="A0A2I1DL67"/>
<dbReference type="Pfam" id="PF18030">
    <property type="entry name" value="Rimk_N"/>
    <property type="match status" value="1"/>
</dbReference>
<feature type="domain" description="ATP-grasp" evidence="11">
    <location>
        <begin position="109"/>
        <end position="291"/>
    </location>
</feature>
<dbReference type="InterPro" id="IPR013651">
    <property type="entry name" value="ATP-grasp_RimK-type"/>
</dbReference>
<comment type="cofactor">
    <cofactor evidence="2">
        <name>Mg(2+)</name>
        <dbReference type="ChEBI" id="CHEBI:18420"/>
    </cofactor>
</comment>
<dbReference type="PANTHER" id="PTHR21621">
    <property type="entry name" value="RIBOSOMAL PROTEIN S6 MODIFICATION PROTEIN"/>
    <property type="match status" value="1"/>
</dbReference>
<keyword evidence="6 10" id="KW-0067">ATP-binding</keyword>
<dbReference type="PROSITE" id="PS50975">
    <property type="entry name" value="ATP_GRASP"/>
    <property type="match status" value="1"/>
</dbReference>
<dbReference type="GO" id="GO:0005524">
    <property type="term" value="F:ATP binding"/>
    <property type="evidence" value="ECO:0007669"/>
    <property type="project" value="UniProtKB-UniRule"/>
</dbReference>
<dbReference type="Gene3D" id="3.30.1490.20">
    <property type="entry name" value="ATP-grasp fold, A domain"/>
    <property type="match status" value="1"/>
</dbReference>
<dbReference type="InterPro" id="IPR041107">
    <property type="entry name" value="Rimk_N"/>
</dbReference>
<dbReference type="Pfam" id="PF08443">
    <property type="entry name" value="RimK"/>
    <property type="match status" value="1"/>
</dbReference>
<evidence type="ECO:0000259" key="11">
    <source>
        <dbReference type="PROSITE" id="PS50975"/>
    </source>
</evidence>
<protein>
    <submittedName>
        <fullName evidence="12">Alpha-L-glutamate ligase</fullName>
    </submittedName>
</protein>
<dbReference type="InterPro" id="IPR004666">
    <property type="entry name" value="Rp_bS6_RimK/Lys_biosynth_LsyX"/>
</dbReference>
<dbReference type="EMBL" id="MXAV01000034">
    <property type="protein sequence ID" value="PKY10604.1"/>
    <property type="molecule type" value="Genomic_DNA"/>
</dbReference>
<sequence>MTAVNTKIVVLSRFGNLYSTQRLLQTITAAGMEPLLLAPEQCILSLNGKHAAVYANGEVLPHCAAVIPRIGGPITALGARLLRYFAGAGTLCLNGAGALQLARDKFASLQVLVAAEVAVPQTLYFTDARQREAALEMLGTPLVHKLLQGSQGVGVSLADSPMAARGMLDTFLSLQHEAMIQQYLPGCQDVRVIVLYGEVIAVMVRESVAEDFRSNLHCGGRARACSDLPDTWAEVARKAAVALGLDFAGVDLMADADQNPLVLEVNPTPSLEGVEKTTGIPIAEQVVTALQARLASA</sequence>
<evidence type="ECO:0000256" key="7">
    <source>
        <dbReference type="ARBA" id="ARBA00022842"/>
    </source>
</evidence>
<evidence type="ECO:0000256" key="5">
    <source>
        <dbReference type="ARBA" id="ARBA00022741"/>
    </source>
</evidence>
<proteinExistence type="predicted"/>
<dbReference type="Proteomes" id="UP000234329">
    <property type="component" value="Unassembled WGS sequence"/>
</dbReference>
<dbReference type="GO" id="GO:0046872">
    <property type="term" value="F:metal ion binding"/>
    <property type="evidence" value="ECO:0007669"/>
    <property type="project" value="UniProtKB-KW"/>
</dbReference>
<evidence type="ECO:0000313" key="13">
    <source>
        <dbReference type="Proteomes" id="UP000234329"/>
    </source>
</evidence>